<evidence type="ECO:0000313" key="3">
    <source>
        <dbReference type="Proteomes" id="UP001203297"/>
    </source>
</evidence>
<feature type="region of interest" description="Disordered" evidence="1">
    <location>
        <begin position="82"/>
        <end position="134"/>
    </location>
</feature>
<feature type="compositionally biased region" description="Polar residues" evidence="1">
    <location>
        <begin position="98"/>
        <end position="112"/>
    </location>
</feature>
<dbReference type="EMBL" id="WTXG01000002">
    <property type="protein sequence ID" value="KAI0306862.1"/>
    <property type="molecule type" value="Genomic_DNA"/>
</dbReference>
<evidence type="ECO:0000256" key="1">
    <source>
        <dbReference type="SAM" id="MobiDB-lite"/>
    </source>
</evidence>
<feature type="compositionally biased region" description="Basic residues" evidence="1">
    <location>
        <begin position="116"/>
        <end position="131"/>
    </location>
</feature>
<proteinExistence type="predicted"/>
<protein>
    <submittedName>
        <fullName evidence="2">Uncharacterized protein</fullName>
    </submittedName>
</protein>
<dbReference type="AlphaFoldDB" id="A0AAD4MCV9"/>
<feature type="compositionally biased region" description="Pro residues" evidence="1">
    <location>
        <begin position="310"/>
        <end position="328"/>
    </location>
</feature>
<comment type="caution">
    <text evidence="2">The sequence shown here is derived from an EMBL/GenBank/DDBJ whole genome shotgun (WGS) entry which is preliminary data.</text>
</comment>
<name>A0AAD4MCV9_9AGAM</name>
<reference evidence="2" key="1">
    <citation type="journal article" date="2022" name="New Phytol.">
        <title>Evolutionary transition to the ectomycorrhizal habit in the genomes of a hyperdiverse lineage of mushroom-forming fungi.</title>
        <authorList>
            <person name="Looney B."/>
            <person name="Miyauchi S."/>
            <person name="Morin E."/>
            <person name="Drula E."/>
            <person name="Courty P.E."/>
            <person name="Kohler A."/>
            <person name="Kuo A."/>
            <person name="LaButti K."/>
            <person name="Pangilinan J."/>
            <person name="Lipzen A."/>
            <person name="Riley R."/>
            <person name="Andreopoulos W."/>
            <person name="He G."/>
            <person name="Johnson J."/>
            <person name="Nolan M."/>
            <person name="Tritt A."/>
            <person name="Barry K.W."/>
            <person name="Grigoriev I.V."/>
            <person name="Nagy L.G."/>
            <person name="Hibbett D."/>
            <person name="Henrissat B."/>
            <person name="Matheny P.B."/>
            <person name="Labbe J."/>
            <person name="Martin F.M."/>
        </authorList>
    </citation>
    <scope>NUCLEOTIDE SEQUENCE</scope>
    <source>
        <strain evidence="2">BPL690</strain>
    </source>
</reference>
<sequence length="385" mass="42416">MSFALNSFYDFRSSAYQRWKARPPASAFVGMSSAFPFGTQVTGGEPQVFLNLLTHIEAPTFKAPTPVTRTCSIESVASSTSNSSLESVSTDSSENSSQDMGQPSESQENINPSPKPVRKTRRKNKKPRGPNKKLSGVAYADMMCLLPDYIQESLRQEYPGCCEVVRGKDASTVQKHRFSNRHFSKIPCEYQPILPSFICPAYVGLHDKCKNAKAGRYDSTERHCKNCEGFAELRENAKIDTLYPLAITKGEFQAVQDHRRRLRPGRDVDAPPLVENAIMRLLSMLIGAPSPSSSSSQPSEAPADGERLPPSNPPSPVPPLSLPLTPPPRIHHEQGDVTGEPLITEQRPVSQIEAWLGTQVASPYEFFQGAASYPELDATLYNAIF</sequence>
<feature type="compositionally biased region" description="Low complexity" evidence="1">
    <location>
        <begin position="288"/>
        <end position="302"/>
    </location>
</feature>
<accession>A0AAD4MCV9</accession>
<keyword evidence="3" id="KW-1185">Reference proteome</keyword>
<dbReference type="Proteomes" id="UP001203297">
    <property type="component" value="Unassembled WGS sequence"/>
</dbReference>
<feature type="region of interest" description="Disordered" evidence="1">
    <location>
        <begin position="288"/>
        <end position="339"/>
    </location>
</feature>
<feature type="compositionally biased region" description="Low complexity" evidence="1">
    <location>
        <begin position="82"/>
        <end position="97"/>
    </location>
</feature>
<gene>
    <name evidence="2" type="ORF">B0F90DRAFT_1813722</name>
</gene>
<organism evidence="2 3">
    <name type="scientific">Multifurca ochricompacta</name>
    <dbReference type="NCBI Taxonomy" id="376703"/>
    <lineage>
        <taxon>Eukaryota</taxon>
        <taxon>Fungi</taxon>
        <taxon>Dikarya</taxon>
        <taxon>Basidiomycota</taxon>
        <taxon>Agaricomycotina</taxon>
        <taxon>Agaricomycetes</taxon>
        <taxon>Russulales</taxon>
        <taxon>Russulaceae</taxon>
        <taxon>Multifurca</taxon>
    </lineage>
</organism>
<evidence type="ECO:0000313" key="2">
    <source>
        <dbReference type="EMBL" id="KAI0306862.1"/>
    </source>
</evidence>